<accession>A0A9N9E134</accession>
<gene>
    <name evidence="1" type="ORF">PBRASI_LOCUS10740</name>
</gene>
<keyword evidence="2" id="KW-1185">Reference proteome</keyword>
<comment type="caution">
    <text evidence="1">The sequence shown here is derived from an EMBL/GenBank/DDBJ whole genome shotgun (WGS) entry which is preliminary data.</text>
</comment>
<evidence type="ECO:0000313" key="1">
    <source>
        <dbReference type="EMBL" id="CAG8660173.1"/>
    </source>
</evidence>
<reference evidence="1" key="1">
    <citation type="submission" date="2021-06" db="EMBL/GenBank/DDBJ databases">
        <authorList>
            <person name="Kallberg Y."/>
            <person name="Tangrot J."/>
            <person name="Rosling A."/>
        </authorList>
    </citation>
    <scope>NUCLEOTIDE SEQUENCE</scope>
    <source>
        <strain evidence="1">BR232B</strain>
    </source>
</reference>
<dbReference type="EMBL" id="CAJVPI010003594">
    <property type="protein sequence ID" value="CAG8660173.1"/>
    <property type="molecule type" value="Genomic_DNA"/>
</dbReference>
<name>A0A9N9E134_9GLOM</name>
<protein>
    <submittedName>
        <fullName evidence="1">748_t:CDS:1</fullName>
    </submittedName>
</protein>
<proteinExistence type="predicted"/>
<dbReference type="Proteomes" id="UP000789739">
    <property type="component" value="Unassembled WGS sequence"/>
</dbReference>
<organism evidence="1 2">
    <name type="scientific">Paraglomus brasilianum</name>
    <dbReference type="NCBI Taxonomy" id="144538"/>
    <lineage>
        <taxon>Eukaryota</taxon>
        <taxon>Fungi</taxon>
        <taxon>Fungi incertae sedis</taxon>
        <taxon>Mucoromycota</taxon>
        <taxon>Glomeromycotina</taxon>
        <taxon>Glomeromycetes</taxon>
        <taxon>Paraglomerales</taxon>
        <taxon>Paraglomeraceae</taxon>
        <taxon>Paraglomus</taxon>
    </lineage>
</organism>
<evidence type="ECO:0000313" key="2">
    <source>
        <dbReference type="Proteomes" id="UP000789739"/>
    </source>
</evidence>
<dbReference type="AlphaFoldDB" id="A0A9N9E134"/>
<sequence>QMKQRKPTESGLSRGMGELLYPLEKIDNRIYDQLMTPFELDELINTINEQPTHKPPGPTVDSDANFIAYIDPRTRSYKQKRTLAALARHVEGLQLSTCTNLTRGLKENQNSNFLH</sequence>
<feature type="non-terminal residue" evidence="1">
    <location>
        <position position="115"/>
    </location>
</feature>